<evidence type="ECO:0000313" key="2">
    <source>
        <dbReference type="Proteomes" id="UP001163046"/>
    </source>
</evidence>
<reference evidence="1" key="1">
    <citation type="submission" date="2023-01" db="EMBL/GenBank/DDBJ databases">
        <title>Genome assembly of the deep-sea coral Lophelia pertusa.</title>
        <authorList>
            <person name="Herrera S."/>
            <person name="Cordes E."/>
        </authorList>
    </citation>
    <scope>NUCLEOTIDE SEQUENCE</scope>
    <source>
        <strain evidence="1">USNM1676648</strain>
        <tissue evidence="1">Polyp</tissue>
    </source>
</reference>
<name>A0A9W9ZMN6_9CNID</name>
<dbReference type="AlphaFoldDB" id="A0A9W9ZMN6"/>
<dbReference type="EMBL" id="MU825886">
    <property type="protein sequence ID" value="KAJ7384487.1"/>
    <property type="molecule type" value="Genomic_DNA"/>
</dbReference>
<accession>A0A9W9ZMN6</accession>
<evidence type="ECO:0000313" key="1">
    <source>
        <dbReference type="EMBL" id="KAJ7384487.1"/>
    </source>
</evidence>
<organism evidence="1 2">
    <name type="scientific">Desmophyllum pertusum</name>
    <dbReference type="NCBI Taxonomy" id="174260"/>
    <lineage>
        <taxon>Eukaryota</taxon>
        <taxon>Metazoa</taxon>
        <taxon>Cnidaria</taxon>
        <taxon>Anthozoa</taxon>
        <taxon>Hexacorallia</taxon>
        <taxon>Scleractinia</taxon>
        <taxon>Caryophylliina</taxon>
        <taxon>Caryophylliidae</taxon>
        <taxon>Desmophyllum</taxon>
    </lineage>
</organism>
<proteinExistence type="predicted"/>
<sequence length="103" mass="11871">MQTCCIYTFRHRPTPSSLPHSDVTKPVIEFITTTILLYNTYHRHYIATHLTSKKLVQEIKRACIKKLACYADALLAHHTKIVSRKVLRDERDGHAKIVSRSLA</sequence>
<gene>
    <name evidence="1" type="ORF">OS493_021116</name>
</gene>
<keyword evidence="2" id="KW-1185">Reference proteome</keyword>
<comment type="caution">
    <text evidence="1">The sequence shown here is derived from an EMBL/GenBank/DDBJ whole genome shotgun (WGS) entry which is preliminary data.</text>
</comment>
<protein>
    <submittedName>
        <fullName evidence="1">Uncharacterized protein</fullName>
    </submittedName>
</protein>
<dbReference type="Proteomes" id="UP001163046">
    <property type="component" value="Unassembled WGS sequence"/>
</dbReference>